<dbReference type="Pfam" id="PF00575">
    <property type="entry name" value="S1"/>
    <property type="match status" value="2"/>
</dbReference>
<dbReference type="CDD" id="cd00164">
    <property type="entry name" value="S1_like"/>
    <property type="match status" value="1"/>
</dbReference>
<dbReference type="SMART" id="SM00316">
    <property type="entry name" value="S1"/>
    <property type="match status" value="4"/>
</dbReference>
<dbReference type="Proteomes" id="UP000230431">
    <property type="component" value="Unassembled WGS sequence"/>
</dbReference>
<protein>
    <submittedName>
        <fullName evidence="3">30S ribosomal protein S1</fullName>
    </submittedName>
</protein>
<dbReference type="EMBL" id="PCYK01000029">
    <property type="protein sequence ID" value="PIR45759.1"/>
    <property type="molecule type" value="Genomic_DNA"/>
</dbReference>
<keyword evidence="3" id="KW-0689">Ribosomal protein</keyword>
<dbReference type="PROSITE" id="PS50126">
    <property type="entry name" value="S1"/>
    <property type="match status" value="4"/>
</dbReference>
<dbReference type="InterPro" id="IPR012340">
    <property type="entry name" value="NA-bd_OB-fold"/>
</dbReference>
<evidence type="ECO:0000259" key="2">
    <source>
        <dbReference type="PROSITE" id="PS50126"/>
    </source>
</evidence>
<evidence type="ECO:0000313" key="3">
    <source>
        <dbReference type="EMBL" id="PIR45759.1"/>
    </source>
</evidence>
<dbReference type="Gene3D" id="2.40.50.140">
    <property type="entry name" value="Nucleic acid-binding proteins"/>
    <property type="match status" value="4"/>
</dbReference>
<proteinExistence type="predicted"/>
<dbReference type="PANTHER" id="PTHR47559:SF1">
    <property type="entry name" value="OS03G0844900 PROTEIN"/>
    <property type="match status" value="1"/>
</dbReference>
<organism evidence="3 4">
    <name type="scientific">Candidatus Vogelbacteria bacterium CG10_big_fil_rev_8_21_14_0_10_49_38</name>
    <dbReference type="NCBI Taxonomy" id="1975043"/>
    <lineage>
        <taxon>Bacteria</taxon>
        <taxon>Candidatus Vogeliibacteriota</taxon>
    </lineage>
</organism>
<feature type="domain" description="S1 motif" evidence="2">
    <location>
        <begin position="310"/>
        <end position="377"/>
    </location>
</feature>
<accession>A0A2H0RGT9</accession>
<dbReference type="GO" id="GO:0005840">
    <property type="term" value="C:ribosome"/>
    <property type="evidence" value="ECO:0007669"/>
    <property type="project" value="UniProtKB-KW"/>
</dbReference>
<dbReference type="InterPro" id="IPR035104">
    <property type="entry name" value="Ribosomal_protein_S1-like"/>
</dbReference>
<comment type="caution">
    <text evidence="3">The sequence shown here is derived from an EMBL/GenBank/DDBJ whole genome shotgun (WGS) entry which is preliminary data.</text>
</comment>
<sequence>MDNINNKSEIVNDERDERVVEGEESPAPKRLLDELIKQSAHKPEVGAIIEGAVIGRGSKTLYINVPPFGTGIIFGREYLNAKDIIKKVNVGDTVTAKVVETEGEENYIELSLKEAKQAIIWSEAEKALKNKTQFELMVKDANKGGLILEWNSLDGFLPASQLKPEHYPRVKDGDKDSIIEELKKLVGQPLSVMVIGIDAKEGKLIFSEKDPDNKQRREMVGKYALGDVAEGEVTGAVDFGIFVKIEDGLEGLVHISELDWSLVENPRDLFRVGDKIRAKIINIKDDKISLSIKALKENPWHEAEKKYARGQTVDGVVIKYNKHGALVSLEEGVSGLVHISEFKSEDELRQKLELGKNYPFTINVFEPKDQRMTLFYGHCPERVTAESGLSGRVAKPVTPSLPLDK</sequence>
<dbReference type="PANTHER" id="PTHR47559">
    <property type="entry name" value="OS03G0844900 PROTEIN"/>
    <property type="match status" value="1"/>
</dbReference>
<feature type="compositionally biased region" description="Basic and acidic residues" evidence="1">
    <location>
        <begin position="10"/>
        <end position="26"/>
    </location>
</feature>
<gene>
    <name evidence="3" type="ORF">COV08_03240</name>
</gene>
<feature type="domain" description="S1 motif" evidence="2">
    <location>
        <begin position="46"/>
        <end position="113"/>
    </location>
</feature>
<keyword evidence="3" id="KW-0687">Ribonucleoprotein</keyword>
<dbReference type="SUPFAM" id="SSF50249">
    <property type="entry name" value="Nucleic acid-binding proteins"/>
    <property type="match status" value="4"/>
</dbReference>
<reference evidence="3 4" key="1">
    <citation type="submission" date="2017-09" db="EMBL/GenBank/DDBJ databases">
        <title>Depth-based differentiation of microbial function through sediment-hosted aquifers and enrichment of novel symbionts in the deep terrestrial subsurface.</title>
        <authorList>
            <person name="Probst A.J."/>
            <person name="Ladd B."/>
            <person name="Jarett J.K."/>
            <person name="Geller-Mcgrath D.E."/>
            <person name="Sieber C.M."/>
            <person name="Emerson J.B."/>
            <person name="Anantharaman K."/>
            <person name="Thomas B.C."/>
            <person name="Malmstrom R."/>
            <person name="Stieglmeier M."/>
            <person name="Klingl A."/>
            <person name="Woyke T."/>
            <person name="Ryan C.M."/>
            <person name="Banfield J.F."/>
        </authorList>
    </citation>
    <scope>NUCLEOTIDE SEQUENCE [LARGE SCALE GENOMIC DNA]</scope>
    <source>
        <strain evidence="3">CG10_big_fil_rev_8_21_14_0_10_49_38</strain>
    </source>
</reference>
<dbReference type="PRINTS" id="PR00681">
    <property type="entry name" value="RIBOSOMALS1"/>
</dbReference>
<feature type="domain" description="S1 motif" evidence="2">
    <location>
        <begin position="131"/>
        <end position="209"/>
    </location>
</feature>
<dbReference type="InterPro" id="IPR052757">
    <property type="entry name" value="Ribosomal_protein_S1"/>
</dbReference>
<feature type="domain" description="S1 motif" evidence="2">
    <location>
        <begin position="226"/>
        <end position="293"/>
    </location>
</feature>
<dbReference type="GO" id="GO:0003676">
    <property type="term" value="F:nucleic acid binding"/>
    <property type="evidence" value="ECO:0007669"/>
    <property type="project" value="InterPro"/>
</dbReference>
<evidence type="ECO:0000313" key="4">
    <source>
        <dbReference type="Proteomes" id="UP000230431"/>
    </source>
</evidence>
<name>A0A2H0RGT9_9BACT</name>
<dbReference type="InterPro" id="IPR003029">
    <property type="entry name" value="S1_domain"/>
</dbReference>
<evidence type="ECO:0000256" key="1">
    <source>
        <dbReference type="SAM" id="MobiDB-lite"/>
    </source>
</evidence>
<dbReference type="AlphaFoldDB" id="A0A2H0RGT9"/>
<feature type="region of interest" description="Disordered" evidence="1">
    <location>
        <begin position="1"/>
        <end position="26"/>
    </location>
</feature>